<dbReference type="Pfam" id="PF14735">
    <property type="entry name" value="HAUS4"/>
    <property type="match status" value="1"/>
</dbReference>
<dbReference type="InterPro" id="IPR029327">
    <property type="entry name" value="HAUS4"/>
</dbReference>
<dbReference type="PANTHER" id="PTHR16219:SF1">
    <property type="entry name" value="HAUS AUGMIN-LIKE COMPLEX SUBUNIT 4"/>
    <property type="match status" value="1"/>
</dbReference>
<dbReference type="EMBL" id="BMAT01005012">
    <property type="protein sequence ID" value="GFR85345.1"/>
    <property type="molecule type" value="Genomic_DNA"/>
</dbReference>
<dbReference type="Proteomes" id="UP000762676">
    <property type="component" value="Unassembled WGS sequence"/>
</dbReference>
<dbReference type="GO" id="GO:0070652">
    <property type="term" value="C:HAUS complex"/>
    <property type="evidence" value="ECO:0007669"/>
    <property type="project" value="InterPro"/>
</dbReference>
<feature type="compositionally biased region" description="Polar residues" evidence="1">
    <location>
        <begin position="378"/>
        <end position="392"/>
    </location>
</feature>
<protein>
    <submittedName>
        <fullName evidence="2">HAUS augmin-like complex subunit 4</fullName>
    </submittedName>
</protein>
<feature type="region of interest" description="Disordered" evidence="1">
    <location>
        <begin position="376"/>
        <end position="401"/>
    </location>
</feature>
<dbReference type="PRINTS" id="PR02090">
    <property type="entry name" value="HAUSAUGMINL4"/>
</dbReference>
<dbReference type="AlphaFoldDB" id="A0AAV4GJX5"/>
<keyword evidence="3" id="KW-1185">Reference proteome</keyword>
<evidence type="ECO:0000313" key="3">
    <source>
        <dbReference type="Proteomes" id="UP000762676"/>
    </source>
</evidence>
<comment type="caution">
    <text evidence="2">The sequence shown here is derived from an EMBL/GenBank/DDBJ whole genome shotgun (WGS) entry which is preliminary data.</text>
</comment>
<dbReference type="GO" id="GO:0007098">
    <property type="term" value="P:centrosome cycle"/>
    <property type="evidence" value="ECO:0007669"/>
    <property type="project" value="InterPro"/>
</dbReference>
<reference evidence="2 3" key="1">
    <citation type="journal article" date="2021" name="Elife">
        <title>Chloroplast acquisition without the gene transfer in kleptoplastic sea slugs, Plakobranchus ocellatus.</title>
        <authorList>
            <person name="Maeda T."/>
            <person name="Takahashi S."/>
            <person name="Yoshida T."/>
            <person name="Shimamura S."/>
            <person name="Takaki Y."/>
            <person name="Nagai Y."/>
            <person name="Toyoda A."/>
            <person name="Suzuki Y."/>
            <person name="Arimoto A."/>
            <person name="Ishii H."/>
            <person name="Satoh N."/>
            <person name="Nishiyama T."/>
            <person name="Hasebe M."/>
            <person name="Maruyama T."/>
            <person name="Minagawa J."/>
            <person name="Obokata J."/>
            <person name="Shigenobu S."/>
        </authorList>
    </citation>
    <scope>NUCLEOTIDE SEQUENCE [LARGE SCALE GENOMIC DNA]</scope>
</reference>
<dbReference type="GO" id="GO:0051011">
    <property type="term" value="F:microtubule minus-end binding"/>
    <property type="evidence" value="ECO:0007669"/>
    <property type="project" value="TreeGrafter"/>
</dbReference>
<gene>
    <name evidence="2" type="ORF">ElyMa_002438900</name>
</gene>
<name>A0AAV4GJX5_9GAST</name>
<dbReference type="InterPro" id="IPR026214">
    <property type="entry name" value="HAUS4_met"/>
</dbReference>
<evidence type="ECO:0000256" key="1">
    <source>
        <dbReference type="SAM" id="MobiDB-lite"/>
    </source>
</evidence>
<dbReference type="GO" id="GO:0051225">
    <property type="term" value="P:spindle assembly"/>
    <property type="evidence" value="ECO:0007669"/>
    <property type="project" value="InterPro"/>
</dbReference>
<sequence length="401" mass="44775">MDTELAQAYPGFGNLLCRLKEKLSNEGASPSAHEAFIQAQRELTKARSNYLTNKILYSELQEMLTDLQIRGQDHDLNSEEEKMKDLLCKSLAYAELNDYLHFCPNATSSSTLFGLTEEDIDRHTPVKMHLSGLIPKVEERLLQKCEDLCAYFDPSNSAVPPPHLQLTNKALLLPTLVEQSKAKLVTERKRLQQTRQQRDTQFWGYFQHLRVLCKVTCLKVRSHYLKVMCDTYTVESVKALHAVSGNLEAATSQARRELSATNQSLQAFRRLGPEFTALAQQVTQLKKELDNKKWGLQRFGQGLDKTLSTVPAGSDVAMRSAASGGERDKVVGNDVTTTSASESFKTATTTINETECFASTNFTTCPESYRVDVGEGVQDNSSNSSLTSQAKLQQGKKVSFR</sequence>
<dbReference type="PANTHER" id="PTHR16219">
    <property type="entry name" value="AUGMIN SUBUNIT 4 FAMILY MEMBER"/>
    <property type="match status" value="1"/>
</dbReference>
<proteinExistence type="predicted"/>
<organism evidence="2 3">
    <name type="scientific">Elysia marginata</name>
    <dbReference type="NCBI Taxonomy" id="1093978"/>
    <lineage>
        <taxon>Eukaryota</taxon>
        <taxon>Metazoa</taxon>
        <taxon>Spiralia</taxon>
        <taxon>Lophotrochozoa</taxon>
        <taxon>Mollusca</taxon>
        <taxon>Gastropoda</taxon>
        <taxon>Heterobranchia</taxon>
        <taxon>Euthyneura</taxon>
        <taxon>Panpulmonata</taxon>
        <taxon>Sacoglossa</taxon>
        <taxon>Placobranchoidea</taxon>
        <taxon>Plakobranchidae</taxon>
        <taxon>Elysia</taxon>
    </lineage>
</organism>
<accession>A0AAV4GJX5</accession>
<evidence type="ECO:0000313" key="2">
    <source>
        <dbReference type="EMBL" id="GFR85345.1"/>
    </source>
</evidence>